<dbReference type="AlphaFoldDB" id="A0A5C3FLX9"/>
<name>A0A5C3FLX9_PSEA2</name>
<accession>A0A5C3FLX9</accession>
<protein>
    <submittedName>
        <fullName evidence="3">Uncharacterized protein</fullName>
    </submittedName>
</protein>
<evidence type="ECO:0000256" key="1">
    <source>
        <dbReference type="SAM" id="MobiDB-lite"/>
    </source>
</evidence>
<keyword evidence="2" id="KW-0472">Membrane</keyword>
<keyword evidence="2" id="KW-0812">Transmembrane</keyword>
<keyword evidence="4" id="KW-1185">Reference proteome</keyword>
<proteinExistence type="predicted"/>
<evidence type="ECO:0000313" key="3">
    <source>
        <dbReference type="EMBL" id="SPO45230.1"/>
    </source>
</evidence>
<feature type="transmembrane region" description="Helical" evidence="2">
    <location>
        <begin position="56"/>
        <end position="77"/>
    </location>
</feature>
<sequence length="297" mass="32570">MAVLIPDSTNLTATLDANAVPMPFPANVFQVLIVVSYALNLCWTSLVLLQGVSDTTYLAAIRATFIFVIPKIGQGLMSHVSDVAILRPWAVWTIIALELAAYSMFSFQIYAQVAANIRGQLRAREGDRAERPERTDDTTQNAYPRRIAIPLVRKLSNIASIGSQRKAQEEYTPKKGLMLLFPSVPKSSRSANNNSNKIKAPRLVVRICSPLCISSCHHESLASLPRIRWWSGRKFSLTRMTLLSPNIDEGPTCNLTTIPLTDAREQQNVCCRWPSSGSSVHGKGSEQAGMSSSVALG</sequence>
<feature type="transmembrane region" description="Helical" evidence="2">
    <location>
        <begin position="28"/>
        <end position="49"/>
    </location>
</feature>
<feature type="transmembrane region" description="Helical" evidence="2">
    <location>
        <begin position="89"/>
        <end position="111"/>
    </location>
</feature>
<dbReference type="EMBL" id="OOIQ01000005">
    <property type="protein sequence ID" value="SPO45230.1"/>
    <property type="molecule type" value="Genomic_DNA"/>
</dbReference>
<gene>
    <name evidence="3" type="ORF">PSANT_02916</name>
</gene>
<feature type="region of interest" description="Disordered" evidence="1">
    <location>
        <begin position="275"/>
        <end position="297"/>
    </location>
</feature>
<evidence type="ECO:0000313" key="4">
    <source>
        <dbReference type="Proteomes" id="UP000325008"/>
    </source>
</evidence>
<feature type="compositionally biased region" description="Polar residues" evidence="1">
    <location>
        <begin position="288"/>
        <end position="297"/>
    </location>
</feature>
<comment type="caution">
    <text evidence="3">The sequence shown here is derived from an EMBL/GenBank/DDBJ whole genome shotgun (WGS) entry which is preliminary data.</text>
</comment>
<keyword evidence="2" id="KW-1133">Transmembrane helix</keyword>
<organism evidence="3 4">
    <name type="scientific">Pseudozyma antarctica</name>
    <name type="common">Yeast</name>
    <name type="synonym">Candida antarctica</name>
    <dbReference type="NCBI Taxonomy" id="84753"/>
    <lineage>
        <taxon>Eukaryota</taxon>
        <taxon>Fungi</taxon>
        <taxon>Dikarya</taxon>
        <taxon>Basidiomycota</taxon>
        <taxon>Ustilaginomycotina</taxon>
        <taxon>Ustilaginomycetes</taxon>
        <taxon>Ustilaginales</taxon>
        <taxon>Ustilaginaceae</taxon>
        <taxon>Moesziomyces</taxon>
    </lineage>
</organism>
<dbReference type="OrthoDB" id="10414098at2759"/>
<evidence type="ECO:0000256" key="2">
    <source>
        <dbReference type="SAM" id="Phobius"/>
    </source>
</evidence>
<dbReference type="Proteomes" id="UP000325008">
    <property type="component" value="Unassembled WGS sequence"/>
</dbReference>
<reference evidence="3" key="1">
    <citation type="submission" date="2018-03" db="EMBL/GenBank/DDBJ databases">
        <authorList>
            <person name="Guldener U."/>
        </authorList>
    </citation>
    <scope>NUCLEOTIDE SEQUENCE [LARGE SCALE GENOMIC DNA]</scope>
    <source>
        <strain evidence="3">ATCC34888</strain>
    </source>
</reference>